<evidence type="ECO:0000256" key="1">
    <source>
        <dbReference type="SAM" id="SignalP"/>
    </source>
</evidence>
<protein>
    <recommendedName>
        <fullName evidence="4">Lipocalin-like domain-containing protein</fullName>
    </recommendedName>
</protein>
<evidence type="ECO:0008006" key="4">
    <source>
        <dbReference type="Google" id="ProtNLM"/>
    </source>
</evidence>
<name>A0ABX3NWQ4_9BACT</name>
<feature type="chain" id="PRO_5045775896" description="Lipocalin-like domain-containing protein" evidence="1">
    <location>
        <begin position="23"/>
        <end position="285"/>
    </location>
</feature>
<organism evidence="2 3">
    <name type="scientific">Niastella koreensis</name>
    <dbReference type="NCBI Taxonomy" id="354356"/>
    <lineage>
        <taxon>Bacteria</taxon>
        <taxon>Pseudomonadati</taxon>
        <taxon>Bacteroidota</taxon>
        <taxon>Chitinophagia</taxon>
        <taxon>Chitinophagales</taxon>
        <taxon>Chitinophagaceae</taxon>
        <taxon>Niastella</taxon>
    </lineage>
</organism>
<sequence length="285" mass="32611">MRPVIYLLFVIISFYSCQSPNAKDGLPFTKDSLMGNWMLIRVTNSAKIESGDQDALYAYRDSVMAPLNKSLELTAFNFQPKGIVTVDDGKIEESTGQWFINDNNQILLQYRYLVEQDKSLFTIKHYWHDSLRLQNPIGKNKDTLFVNYILQKLRTNDSVPDLFDPALNKWRTKPTQPESDEAIKARLKQVVDYYSGYFANISGNRIPYFNIEKLLCPIRFYSGGIGMKKFKGDDAWTKVYYDSTDAHKAHGMLDAAFDKLKGYPDRGGNFAAEYAAALKMLVNVL</sequence>
<evidence type="ECO:0000313" key="3">
    <source>
        <dbReference type="Proteomes" id="UP000192277"/>
    </source>
</evidence>
<keyword evidence="3" id="KW-1185">Reference proteome</keyword>
<feature type="signal peptide" evidence="1">
    <location>
        <begin position="1"/>
        <end position="22"/>
    </location>
</feature>
<reference evidence="2 3" key="1">
    <citation type="submission" date="2016-04" db="EMBL/GenBank/DDBJ databases">
        <authorList>
            <person name="Chen L."/>
            <person name="Zhuang W."/>
            <person name="Wang G."/>
        </authorList>
    </citation>
    <scope>NUCLEOTIDE SEQUENCE [LARGE SCALE GENOMIC DNA]</scope>
    <source>
        <strain evidence="3">GR20</strain>
    </source>
</reference>
<dbReference type="PROSITE" id="PS51257">
    <property type="entry name" value="PROKAR_LIPOPROTEIN"/>
    <property type="match status" value="1"/>
</dbReference>
<proteinExistence type="predicted"/>
<comment type="caution">
    <text evidence="2">The sequence shown here is derived from an EMBL/GenBank/DDBJ whole genome shotgun (WGS) entry which is preliminary data.</text>
</comment>
<accession>A0ABX3NWQ4</accession>
<dbReference type="EMBL" id="LWBO01000012">
    <property type="protein sequence ID" value="OQP48466.1"/>
    <property type="molecule type" value="Genomic_DNA"/>
</dbReference>
<gene>
    <name evidence="2" type="ORF">A4D02_07070</name>
</gene>
<dbReference type="Proteomes" id="UP000192277">
    <property type="component" value="Unassembled WGS sequence"/>
</dbReference>
<evidence type="ECO:0000313" key="2">
    <source>
        <dbReference type="EMBL" id="OQP48466.1"/>
    </source>
</evidence>
<keyword evidence="1" id="KW-0732">Signal</keyword>
<dbReference type="RefSeq" id="WP_014221670.1">
    <property type="nucleotide sequence ID" value="NZ_LWBO01000012.1"/>
</dbReference>